<accession>A0AAV4CNE9</accession>
<evidence type="ECO:0000256" key="2">
    <source>
        <dbReference type="SAM" id="MobiDB-lite"/>
    </source>
</evidence>
<comment type="similarity">
    <text evidence="1">Belongs to the TCP11 family.</text>
</comment>
<keyword evidence="4" id="KW-1185">Reference proteome</keyword>
<evidence type="ECO:0000256" key="1">
    <source>
        <dbReference type="ARBA" id="ARBA00010954"/>
    </source>
</evidence>
<reference evidence="3 4" key="1">
    <citation type="journal article" date="2021" name="Elife">
        <title>Chloroplast acquisition without the gene transfer in kleptoplastic sea slugs, Plakobranchus ocellatus.</title>
        <authorList>
            <person name="Maeda T."/>
            <person name="Takahashi S."/>
            <person name="Yoshida T."/>
            <person name="Shimamura S."/>
            <person name="Takaki Y."/>
            <person name="Nagai Y."/>
            <person name="Toyoda A."/>
            <person name="Suzuki Y."/>
            <person name="Arimoto A."/>
            <person name="Ishii H."/>
            <person name="Satoh N."/>
            <person name="Nishiyama T."/>
            <person name="Hasebe M."/>
            <person name="Maruyama T."/>
            <person name="Minagawa J."/>
            <person name="Obokata J."/>
            <person name="Shigenobu S."/>
        </authorList>
    </citation>
    <scope>NUCLEOTIDE SEQUENCE [LARGE SCALE GENOMIC DNA]</scope>
</reference>
<dbReference type="Proteomes" id="UP000735302">
    <property type="component" value="Unassembled WGS sequence"/>
</dbReference>
<evidence type="ECO:0000313" key="4">
    <source>
        <dbReference type="Proteomes" id="UP000735302"/>
    </source>
</evidence>
<dbReference type="AlphaFoldDB" id="A0AAV4CNE9"/>
<proteinExistence type="inferred from homology"/>
<comment type="caution">
    <text evidence="3">The sequence shown here is derived from an EMBL/GenBank/DDBJ whole genome shotgun (WGS) entry which is preliminary data.</text>
</comment>
<organism evidence="3 4">
    <name type="scientific">Plakobranchus ocellatus</name>
    <dbReference type="NCBI Taxonomy" id="259542"/>
    <lineage>
        <taxon>Eukaryota</taxon>
        <taxon>Metazoa</taxon>
        <taxon>Spiralia</taxon>
        <taxon>Lophotrochozoa</taxon>
        <taxon>Mollusca</taxon>
        <taxon>Gastropoda</taxon>
        <taxon>Heterobranchia</taxon>
        <taxon>Euthyneura</taxon>
        <taxon>Panpulmonata</taxon>
        <taxon>Sacoglossa</taxon>
        <taxon>Placobranchoidea</taxon>
        <taxon>Plakobranchidae</taxon>
        <taxon>Plakobranchus</taxon>
    </lineage>
</organism>
<feature type="compositionally biased region" description="Low complexity" evidence="2">
    <location>
        <begin position="1"/>
        <end position="16"/>
    </location>
</feature>
<dbReference type="GO" id="GO:0007165">
    <property type="term" value="P:signal transduction"/>
    <property type="evidence" value="ECO:0007669"/>
    <property type="project" value="TreeGrafter"/>
</dbReference>
<dbReference type="EMBL" id="BLXT01006771">
    <property type="protein sequence ID" value="GFO33403.1"/>
    <property type="molecule type" value="Genomic_DNA"/>
</dbReference>
<feature type="region of interest" description="Disordered" evidence="2">
    <location>
        <begin position="489"/>
        <end position="514"/>
    </location>
</feature>
<name>A0AAV4CNE9_9GAST</name>
<sequence length="514" mass="58236">MSDQQNQEEGANGEQESPMENGHSPRPPLIPDELLNMVGASPPRFVTFEQLMTAADGMKNMTLAHEIAVNNDFELPKEQAPQNSLEKQVSETMRRAFWDAFQEKIERDPPDYSMALSMLEELKEVLVGILLPQQQRMKDQILEVLDMELIRQQIEQGAFNFDYYGNYVVDVMARLCAPARDEKIAEIRGIKEMVPKFKTIMETLQLMQRDMANFTIKQIRPYIQQNSIEYERKKFAAYLEAQRAVNINGLQYTQVWLKRNFENLRDGIQMQPNEGGASANPVFTPANIMTEAYLEVLEWPDPKNFPETLMMDQLRFMSMRDRLHTLGLITAVQLLTYSVAGPAVDGVEDLKLKLKEHVDVLLQDVAEKGIGPVLESVAIQVVKDVNDSLTSRSFPPMTGESQQTLRGQIKDLANRSNTVRKLMVTRLMGFMREGMSGKKMTSLRVPKGCSAVQQELAQVFGNFLRLTSHNRSVFGEYYAHIIEKLMKGGAEDQSPREGYTPEASGNLPPSSSQS</sequence>
<dbReference type="Pfam" id="PF05794">
    <property type="entry name" value="Tcp11"/>
    <property type="match status" value="1"/>
</dbReference>
<evidence type="ECO:0000313" key="3">
    <source>
        <dbReference type="EMBL" id="GFO33403.1"/>
    </source>
</evidence>
<feature type="region of interest" description="Disordered" evidence="2">
    <location>
        <begin position="1"/>
        <end position="34"/>
    </location>
</feature>
<dbReference type="PANTHER" id="PTHR12832:SF11">
    <property type="entry name" value="LD23868P"/>
    <property type="match status" value="1"/>
</dbReference>
<dbReference type="PANTHER" id="PTHR12832">
    <property type="entry name" value="TESTIS-SPECIFIC PROTEIN PBS13 T-COMPLEX 11"/>
    <property type="match status" value="1"/>
</dbReference>
<dbReference type="InterPro" id="IPR008862">
    <property type="entry name" value="Tcp11"/>
</dbReference>
<gene>
    <name evidence="3" type="ORF">PoB_005990800</name>
</gene>
<protein>
    <submittedName>
        <fullName evidence="3">Cold shock domain-containing protein e1</fullName>
    </submittedName>
</protein>